<dbReference type="CDD" id="cd19081">
    <property type="entry name" value="AKR_AKR9C1"/>
    <property type="match status" value="1"/>
</dbReference>
<dbReference type="SUPFAM" id="SSF51430">
    <property type="entry name" value="NAD(P)-linked oxidoreductase"/>
    <property type="match status" value="1"/>
</dbReference>
<reference evidence="3 4" key="1">
    <citation type="submission" date="2017-10" db="EMBL/GenBank/DDBJ databases">
        <authorList>
            <person name="Banno H."/>
            <person name="Chua N.-H."/>
        </authorList>
    </citation>
    <scope>NUCLEOTIDE SEQUENCE [LARGE SCALE GENOMIC DNA]</scope>
    <source>
        <strain evidence="3 4">YW11</strain>
    </source>
</reference>
<evidence type="ECO:0000256" key="1">
    <source>
        <dbReference type="ARBA" id="ARBA00023002"/>
    </source>
</evidence>
<evidence type="ECO:0000313" key="4">
    <source>
        <dbReference type="Proteomes" id="UP000223527"/>
    </source>
</evidence>
<dbReference type="InterPro" id="IPR050523">
    <property type="entry name" value="AKR_Detox_Biosynth"/>
</dbReference>
<comment type="caution">
    <text evidence="3">The sequence shown here is derived from an EMBL/GenBank/DDBJ whole genome shotgun (WGS) entry which is preliminary data.</text>
</comment>
<dbReference type="PANTHER" id="PTHR43364">
    <property type="entry name" value="NADH-SPECIFIC METHYLGLYOXAL REDUCTASE-RELATED"/>
    <property type="match status" value="1"/>
</dbReference>
<keyword evidence="4" id="KW-1185">Reference proteome</keyword>
<dbReference type="Gene3D" id="3.20.20.100">
    <property type="entry name" value="NADP-dependent oxidoreductase domain"/>
    <property type="match status" value="1"/>
</dbReference>
<dbReference type="OrthoDB" id="9773828at2"/>
<dbReference type="Proteomes" id="UP000223527">
    <property type="component" value="Unassembled WGS sequence"/>
</dbReference>
<gene>
    <name evidence="3" type="ORF">CR162_07245</name>
</gene>
<dbReference type="FunFam" id="3.20.20.100:FF:000004">
    <property type="entry name" value="Oxidoreductase, aldo/keto reductase"/>
    <property type="match status" value="1"/>
</dbReference>
<dbReference type="RefSeq" id="WP_099094867.1">
    <property type="nucleotide sequence ID" value="NZ_PDNU01000008.1"/>
</dbReference>
<dbReference type="GO" id="GO:0016491">
    <property type="term" value="F:oxidoreductase activity"/>
    <property type="evidence" value="ECO:0007669"/>
    <property type="project" value="UniProtKB-KW"/>
</dbReference>
<sequence>MELRELGRSGLRVSPLCFGGNVFGWTAGEAESFRLLDRFVEAGGNFIDTADVYSRWAPGHQGGESETVIGNWLAQGGGRREKVVIATKVGMEMGPDRKGLAAAYIRRAVEDSLRRLRVERIDLYQAHKDDPETPLEETLAAFGRLIEEGKVRAIGASNYEAPRLREALETSARLGLPRYESLQPHYNLVERMRYEAALEEVCQAEGLGVIPYFSLAAGFLTGKYRSEADLGQSPRGQGVAKYLDERGLGVLAALDEVAGRHAATPARVALAWMMARPSITAPIASATRPEQLEEMLAATRLSLGQEDIERLDRASAG</sequence>
<accession>A0A2C7AET0</accession>
<feature type="domain" description="NADP-dependent oxidoreductase" evidence="2">
    <location>
        <begin position="15"/>
        <end position="314"/>
    </location>
</feature>
<dbReference type="EMBL" id="PDNU01000008">
    <property type="protein sequence ID" value="PHK95636.1"/>
    <property type="molecule type" value="Genomic_DNA"/>
</dbReference>
<dbReference type="Pfam" id="PF00248">
    <property type="entry name" value="Aldo_ket_red"/>
    <property type="match status" value="1"/>
</dbReference>
<name>A0A2C7AET0_9PROT</name>
<evidence type="ECO:0000259" key="2">
    <source>
        <dbReference type="Pfam" id="PF00248"/>
    </source>
</evidence>
<dbReference type="InterPro" id="IPR023210">
    <property type="entry name" value="NADP_OxRdtase_dom"/>
</dbReference>
<dbReference type="PANTHER" id="PTHR43364:SF6">
    <property type="entry name" value="OXIDOREDUCTASE-RELATED"/>
    <property type="match status" value="1"/>
</dbReference>
<proteinExistence type="predicted"/>
<organism evidence="3 4">
    <name type="scientific">Teichococcus rhizosphaerae</name>
    <dbReference type="NCBI Taxonomy" id="1335062"/>
    <lineage>
        <taxon>Bacteria</taxon>
        <taxon>Pseudomonadati</taxon>
        <taxon>Pseudomonadota</taxon>
        <taxon>Alphaproteobacteria</taxon>
        <taxon>Acetobacterales</taxon>
        <taxon>Roseomonadaceae</taxon>
        <taxon>Roseomonas</taxon>
    </lineage>
</organism>
<dbReference type="InterPro" id="IPR036812">
    <property type="entry name" value="NAD(P)_OxRdtase_dom_sf"/>
</dbReference>
<keyword evidence="1" id="KW-0560">Oxidoreductase</keyword>
<dbReference type="AlphaFoldDB" id="A0A2C7AET0"/>
<evidence type="ECO:0000313" key="3">
    <source>
        <dbReference type="EMBL" id="PHK95636.1"/>
    </source>
</evidence>
<dbReference type="GO" id="GO:0005829">
    <property type="term" value="C:cytosol"/>
    <property type="evidence" value="ECO:0007669"/>
    <property type="project" value="TreeGrafter"/>
</dbReference>
<protein>
    <submittedName>
        <fullName evidence="3">Alcohol dehydrogenase</fullName>
    </submittedName>
</protein>